<feature type="region of interest" description="Disordered" evidence="1">
    <location>
        <begin position="1"/>
        <end position="36"/>
    </location>
</feature>
<keyword evidence="3" id="KW-1185">Reference proteome</keyword>
<accession>A0A8S0XSP9</accession>
<dbReference type="EMBL" id="CACVBS010000046">
    <property type="protein sequence ID" value="CAA7265001.1"/>
    <property type="molecule type" value="Genomic_DNA"/>
</dbReference>
<dbReference type="AlphaFoldDB" id="A0A8S0XSP9"/>
<evidence type="ECO:0000313" key="2">
    <source>
        <dbReference type="EMBL" id="CAA7265001.1"/>
    </source>
</evidence>
<evidence type="ECO:0000256" key="1">
    <source>
        <dbReference type="SAM" id="MobiDB-lite"/>
    </source>
</evidence>
<evidence type="ECO:0000313" key="3">
    <source>
        <dbReference type="Proteomes" id="UP000467700"/>
    </source>
</evidence>
<dbReference type="Proteomes" id="UP000467700">
    <property type="component" value="Unassembled WGS sequence"/>
</dbReference>
<organism evidence="2 3">
    <name type="scientific">Cyclocybe aegerita</name>
    <name type="common">Black poplar mushroom</name>
    <name type="synonym">Agrocybe aegerita</name>
    <dbReference type="NCBI Taxonomy" id="1973307"/>
    <lineage>
        <taxon>Eukaryota</taxon>
        <taxon>Fungi</taxon>
        <taxon>Dikarya</taxon>
        <taxon>Basidiomycota</taxon>
        <taxon>Agaricomycotina</taxon>
        <taxon>Agaricomycetes</taxon>
        <taxon>Agaricomycetidae</taxon>
        <taxon>Agaricales</taxon>
        <taxon>Agaricineae</taxon>
        <taxon>Bolbitiaceae</taxon>
        <taxon>Cyclocybe</taxon>
    </lineage>
</organism>
<comment type="caution">
    <text evidence="2">The sequence shown here is derived from an EMBL/GenBank/DDBJ whole genome shotgun (WGS) entry which is preliminary data.</text>
</comment>
<gene>
    <name evidence="2" type="ORF">AAE3_LOCUS7319</name>
</gene>
<sequence length="117" mass="12576">MSTFANLKKICLPRAGRPPPAPAHDPNGDPLARLGTPTYAITSRSSTLSNDPPPSSSYPTLCARSDLAAIKSILNEVANFDGQAFFSSTHYKVLNNAMSQVSREQQTSSIIICRVRA</sequence>
<proteinExistence type="predicted"/>
<protein>
    <submittedName>
        <fullName evidence="2">Uncharacterized protein</fullName>
    </submittedName>
</protein>
<reference evidence="2 3" key="1">
    <citation type="submission" date="2020-01" db="EMBL/GenBank/DDBJ databases">
        <authorList>
            <person name="Gupta K D."/>
        </authorList>
    </citation>
    <scope>NUCLEOTIDE SEQUENCE [LARGE SCALE GENOMIC DNA]</scope>
</reference>
<name>A0A8S0XSP9_CYCAE</name>